<proteinExistence type="predicted"/>
<dbReference type="RefSeq" id="WP_264327327.1">
    <property type="nucleotide sequence ID" value="NZ_JADEXQ010000108.1"/>
</dbReference>
<comment type="caution">
    <text evidence="2">The sequence shown here is derived from an EMBL/GenBank/DDBJ whole genome shotgun (WGS) entry which is preliminary data.</text>
</comment>
<keyword evidence="3" id="KW-1185">Reference proteome</keyword>
<name>A0A928Z6S4_9CYAN</name>
<dbReference type="EMBL" id="JADEXQ010000108">
    <property type="protein sequence ID" value="MBE9032510.1"/>
    <property type="molecule type" value="Genomic_DNA"/>
</dbReference>
<keyword evidence="1" id="KW-0732">Signal</keyword>
<evidence type="ECO:0000313" key="2">
    <source>
        <dbReference type="EMBL" id="MBE9032510.1"/>
    </source>
</evidence>
<protein>
    <recommendedName>
        <fullName evidence="4">DUF4168 domain-containing protein</fullName>
    </recommendedName>
</protein>
<organism evidence="2 3">
    <name type="scientific">Romeriopsis navalis LEGE 11480</name>
    <dbReference type="NCBI Taxonomy" id="2777977"/>
    <lineage>
        <taxon>Bacteria</taxon>
        <taxon>Bacillati</taxon>
        <taxon>Cyanobacteriota</taxon>
        <taxon>Cyanophyceae</taxon>
        <taxon>Leptolyngbyales</taxon>
        <taxon>Leptolyngbyaceae</taxon>
        <taxon>Romeriopsis</taxon>
        <taxon>Romeriopsis navalis</taxon>
    </lineage>
</organism>
<sequence>MKNLTAPILALTLLLGSVAVQPKVEAQSAAPTAPKISLSAAQKTKIDQIRQDSRSQIQRLFSRKQTETYATLRKRGIPAAQAVEMIDLSRSRRDQLRRILTKSREQIVKVLGQS</sequence>
<evidence type="ECO:0008006" key="4">
    <source>
        <dbReference type="Google" id="ProtNLM"/>
    </source>
</evidence>
<dbReference type="Proteomes" id="UP000625316">
    <property type="component" value="Unassembled WGS sequence"/>
</dbReference>
<dbReference type="AlphaFoldDB" id="A0A928Z6S4"/>
<evidence type="ECO:0000313" key="3">
    <source>
        <dbReference type="Proteomes" id="UP000625316"/>
    </source>
</evidence>
<evidence type="ECO:0000256" key="1">
    <source>
        <dbReference type="SAM" id="SignalP"/>
    </source>
</evidence>
<dbReference type="Gene3D" id="1.20.120.1490">
    <property type="match status" value="1"/>
</dbReference>
<accession>A0A928Z6S4</accession>
<reference evidence="2" key="1">
    <citation type="submission" date="2020-10" db="EMBL/GenBank/DDBJ databases">
        <authorList>
            <person name="Castelo-Branco R."/>
            <person name="Eusebio N."/>
            <person name="Adriana R."/>
            <person name="Vieira A."/>
            <person name="Brugerolle De Fraissinette N."/>
            <person name="Rezende De Castro R."/>
            <person name="Schneider M.P."/>
            <person name="Vasconcelos V."/>
            <person name="Leao P.N."/>
        </authorList>
    </citation>
    <scope>NUCLEOTIDE SEQUENCE</scope>
    <source>
        <strain evidence="2">LEGE 11480</strain>
    </source>
</reference>
<gene>
    <name evidence="2" type="ORF">IQ266_22485</name>
</gene>
<feature type="signal peptide" evidence="1">
    <location>
        <begin position="1"/>
        <end position="22"/>
    </location>
</feature>
<feature type="chain" id="PRO_5037250053" description="DUF4168 domain-containing protein" evidence="1">
    <location>
        <begin position="23"/>
        <end position="114"/>
    </location>
</feature>